<dbReference type="Pfam" id="PF22725">
    <property type="entry name" value="GFO_IDH_MocA_C3"/>
    <property type="match status" value="1"/>
</dbReference>
<dbReference type="RefSeq" id="WP_330163280.1">
    <property type="nucleotide sequence ID" value="NZ_WNZW01000001.1"/>
</dbReference>
<dbReference type="EMBL" id="WNZW01000001">
    <property type="protein sequence ID" value="MUG43689.1"/>
    <property type="molecule type" value="Genomic_DNA"/>
</dbReference>
<dbReference type="PANTHER" id="PTHR43249">
    <property type="entry name" value="UDP-N-ACETYL-2-AMINO-2-DEOXY-D-GLUCURONATE OXIDASE"/>
    <property type="match status" value="1"/>
</dbReference>
<dbReference type="PANTHER" id="PTHR43249:SF1">
    <property type="entry name" value="D-GLUCOSIDE 3-DEHYDROGENASE"/>
    <property type="match status" value="1"/>
</dbReference>
<dbReference type="GO" id="GO:0000166">
    <property type="term" value="F:nucleotide binding"/>
    <property type="evidence" value="ECO:0007669"/>
    <property type="project" value="InterPro"/>
</dbReference>
<feature type="domain" description="Gfo/Idh/MocA-like oxidoreductase N-terminal" evidence="1">
    <location>
        <begin position="2"/>
        <end position="121"/>
    </location>
</feature>
<comment type="caution">
    <text evidence="3">The sequence shown here is derived from an EMBL/GenBank/DDBJ whole genome shotgun (WGS) entry which is preliminary data.</text>
</comment>
<dbReference type="InterPro" id="IPR000683">
    <property type="entry name" value="Gfo/Idh/MocA-like_OxRdtase_N"/>
</dbReference>
<protein>
    <submittedName>
        <fullName evidence="3">Gfo/Idh/MocA family oxidoreductase</fullName>
    </submittedName>
</protein>
<dbReference type="InterPro" id="IPR036291">
    <property type="entry name" value="NAD(P)-bd_dom_sf"/>
</dbReference>
<reference evidence="3 4" key="1">
    <citation type="submission" date="2019-11" db="EMBL/GenBank/DDBJ databases">
        <title>Draft genome sequences of five Paenibacillus species of dairy origin.</title>
        <authorList>
            <person name="Olajide A.M."/>
            <person name="Chen S."/>
            <person name="Lapointe G."/>
        </authorList>
    </citation>
    <scope>NUCLEOTIDE SEQUENCE [LARGE SCALE GENOMIC DNA]</scope>
    <source>
        <strain evidence="3 4">12CR55</strain>
    </source>
</reference>
<feature type="domain" description="GFO/IDH/MocA-like oxidoreductase" evidence="2">
    <location>
        <begin position="134"/>
        <end position="253"/>
    </location>
</feature>
<accession>A0A7X2YXH1</accession>
<evidence type="ECO:0000313" key="3">
    <source>
        <dbReference type="EMBL" id="MUG43689.1"/>
    </source>
</evidence>
<dbReference type="Pfam" id="PF01408">
    <property type="entry name" value="GFO_IDH_MocA"/>
    <property type="match status" value="1"/>
</dbReference>
<organism evidence="3 4">
    <name type="scientific">Paenibacillus woosongensis</name>
    <dbReference type="NCBI Taxonomy" id="307580"/>
    <lineage>
        <taxon>Bacteria</taxon>
        <taxon>Bacillati</taxon>
        <taxon>Bacillota</taxon>
        <taxon>Bacilli</taxon>
        <taxon>Bacillales</taxon>
        <taxon>Paenibacillaceae</taxon>
        <taxon>Paenibacillus</taxon>
    </lineage>
</organism>
<dbReference type="InterPro" id="IPR055170">
    <property type="entry name" value="GFO_IDH_MocA-like_dom"/>
</dbReference>
<name>A0A7X2YXH1_9BACL</name>
<dbReference type="Proteomes" id="UP000447876">
    <property type="component" value="Unassembled WGS sequence"/>
</dbReference>
<dbReference type="InterPro" id="IPR052515">
    <property type="entry name" value="Gfo/Idh/MocA_Oxidoreductase"/>
</dbReference>
<dbReference type="SUPFAM" id="SSF51735">
    <property type="entry name" value="NAD(P)-binding Rossmann-fold domains"/>
    <property type="match status" value="1"/>
</dbReference>
<dbReference type="Gene3D" id="3.30.360.10">
    <property type="entry name" value="Dihydrodipicolinate Reductase, domain 2"/>
    <property type="match status" value="1"/>
</dbReference>
<sequence length="376" mass="41802">MIRVAIIGTGSIAHSHAAAYASFSERCKVVALVNRHEDKAILLRDKFQFDCKVVQDYKELLHEEEIDLVSICTPPQTHAEIASDLLRAGKHVLVEKPMAMSLEECDQMLAAAAESGCILSVVGQNRFHGPNWNLKHILDSGLPGKIVHAQVDSYHWRGESYYDLWWRGTWEQEGGGCTLNHGVHHMDMLLWMMGMPQSVQAVMSNTSHRNSEVEDISIAILSYADGGLAQITSSVIHHGEERQMVFQGEHARISSPWKVYASTAKDNGFPERNLALETEIEAYRGGIEPLLYSGFEGQVDNILTAIENGSHQVLIDGQDGRNVLELITAVYEASITKQPVSLPLAKDNPFYTREGLLARAPRYNAKTTELNASEKQ</sequence>
<dbReference type="Gene3D" id="3.40.50.720">
    <property type="entry name" value="NAD(P)-binding Rossmann-like Domain"/>
    <property type="match status" value="1"/>
</dbReference>
<proteinExistence type="predicted"/>
<gene>
    <name evidence="3" type="ORF">GNP95_01505</name>
</gene>
<evidence type="ECO:0000259" key="2">
    <source>
        <dbReference type="Pfam" id="PF22725"/>
    </source>
</evidence>
<evidence type="ECO:0000313" key="4">
    <source>
        <dbReference type="Proteomes" id="UP000447876"/>
    </source>
</evidence>
<evidence type="ECO:0000259" key="1">
    <source>
        <dbReference type="Pfam" id="PF01408"/>
    </source>
</evidence>
<dbReference type="AlphaFoldDB" id="A0A7X2YXH1"/>